<proteinExistence type="predicted"/>
<feature type="compositionally biased region" description="Basic residues" evidence="1">
    <location>
        <begin position="34"/>
        <end position="45"/>
    </location>
</feature>
<evidence type="ECO:0000313" key="3">
    <source>
        <dbReference type="Proteomes" id="UP000593564"/>
    </source>
</evidence>
<dbReference type="Proteomes" id="UP000593564">
    <property type="component" value="Unassembled WGS sequence"/>
</dbReference>
<evidence type="ECO:0000256" key="1">
    <source>
        <dbReference type="SAM" id="MobiDB-lite"/>
    </source>
</evidence>
<comment type="caution">
    <text evidence="2">The sequence shown here is derived from an EMBL/GenBank/DDBJ whole genome shotgun (WGS) entry which is preliminary data.</text>
</comment>
<gene>
    <name evidence="2" type="ORF">HYC85_012010</name>
</gene>
<keyword evidence="3" id="KW-1185">Reference proteome</keyword>
<feature type="compositionally biased region" description="Polar residues" evidence="1">
    <location>
        <begin position="69"/>
        <end position="83"/>
    </location>
</feature>
<protein>
    <submittedName>
        <fullName evidence="2">Uncharacterized protein</fullName>
    </submittedName>
</protein>
<sequence length="90" mass="10392">MTPHPQYVTCPYVTQTEHIPSGKRDTSELGVTPTKRKRPLAHHTPFKTTPLKRMSLCSPDRTKSHKHPTNQTHCRTMIGQYTETTHKRET</sequence>
<evidence type="ECO:0000313" key="2">
    <source>
        <dbReference type="EMBL" id="KAF5950017.1"/>
    </source>
</evidence>
<organism evidence="2 3">
    <name type="scientific">Camellia sinensis</name>
    <name type="common">Tea plant</name>
    <name type="synonym">Thea sinensis</name>
    <dbReference type="NCBI Taxonomy" id="4442"/>
    <lineage>
        <taxon>Eukaryota</taxon>
        <taxon>Viridiplantae</taxon>
        <taxon>Streptophyta</taxon>
        <taxon>Embryophyta</taxon>
        <taxon>Tracheophyta</taxon>
        <taxon>Spermatophyta</taxon>
        <taxon>Magnoliopsida</taxon>
        <taxon>eudicotyledons</taxon>
        <taxon>Gunneridae</taxon>
        <taxon>Pentapetalae</taxon>
        <taxon>asterids</taxon>
        <taxon>Ericales</taxon>
        <taxon>Theaceae</taxon>
        <taxon>Camellia</taxon>
    </lineage>
</organism>
<feature type="region of interest" description="Disordered" evidence="1">
    <location>
        <begin position="1"/>
        <end position="90"/>
    </location>
</feature>
<dbReference type="AlphaFoldDB" id="A0A7J7HBW3"/>
<reference evidence="3" key="1">
    <citation type="journal article" date="2020" name="Nat. Commun.">
        <title>Genome assembly of wild tea tree DASZ reveals pedigree and selection history of tea varieties.</title>
        <authorList>
            <person name="Zhang W."/>
            <person name="Zhang Y."/>
            <person name="Qiu H."/>
            <person name="Guo Y."/>
            <person name="Wan H."/>
            <person name="Zhang X."/>
            <person name="Scossa F."/>
            <person name="Alseekh S."/>
            <person name="Zhang Q."/>
            <person name="Wang P."/>
            <person name="Xu L."/>
            <person name="Schmidt M.H."/>
            <person name="Jia X."/>
            <person name="Li D."/>
            <person name="Zhu A."/>
            <person name="Guo F."/>
            <person name="Chen W."/>
            <person name="Ni D."/>
            <person name="Usadel B."/>
            <person name="Fernie A.R."/>
            <person name="Wen W."/>
        </authorList>
    </citation>
    <scope>NUCLEOTIDE SEQUENCE [LARGE SCALE GENOMIC DNA]</scope>
    <source>
        <strain evidence="3">cv. G240</strain>
    </source>
</reference>
<reference evidence="2 3" key="2">
    <citation type="submission" date="2020-07" db="EMBL/GenBank/DDBJ databases">
        <title>Genome assembly of wild tea tree DASZ reveals pedigree and selection history of tea varieties.</title>
        <authorList>
            <person name="Zhang W."/>
        </authorList>
    </citation>
    <scope>NUCLEOTIDE SEQUENCE [LARGE SCALE GENOMIC DNA]</scope>
    <source>
        <strain evidence="3">cv. G240</strain>
        <tissue evidence="2">Leaf</tissue>
    </source>
</reference>
<name>A0A7J7HBW3_CAMSI</name>
<accession>A0A7J7HBW3</accession>
<dbReference type="EMBL" id="JACBKZ010000005">
    <property type="protein sequence ID" value="KAF5950017.1"/>
    <property type="molecule type" value="Genomic_DNA"/>
</dbReference>